<evidence type="ECO:0000313" key="2">
    <source>
        <dbReference type="EMBL" id="KAK9754915.1"/>
    </source>
</evidence>
<dbReference type="Proteomes" id="UP001458880">
    <property type="component" value="Unassembled WGS sequence"/>
</dbReference>
<keyword evidence="3" id="KW-1185">Reference proteome</keyword>
<evidence type="ECO:0000256" key="1">
    <source>
        <dbReference type="SAM" id="MobiDB-lite"/>
    </source>
</evidence>
<evidence type="ECO:0000313" key="3">
    <source>
        <dbReference type="Proteomes" id="UP001458880"/>
    </source>
</evidence>
<organism evidence="2 3">
    <name type="scientific">Popillia japonica</name>
    <name type="common">Japanese beetle</name>
    <dbReference type="NCBI Taxonomy" id="7064"/>
    <lineage>
        <taxon>Eukaryota</taxon>
        <taxon>Metazoa</taxon>
        <taxon>Ecdysozoa</taxon>
        <taxon>Arthropoda</taxon>
        <taxon>Hexapoda</taxon>
        <taxon>Insecta</taxon>
        <taxon>Pterygota</taxon>
        <taxon>Neoptera</taxon>
        <taxon>Endopterygota</taxon>
        <taxon>Coleoptera</taxon>
        <taxon>Polyphaga</taxon>
        <taxon>Scarabaeiformia</taxon>
        <taxon>Scarabaeidae</taxon>
        <taxon>Rutelinae</taxon>
        <taxon>Popillia</taxon>
    </lineage>
</organism>
<dbReference type="AlphaFoldDB" id="A0AAW1N7B1"/>
<proteinExistence type="predicted"/>
<protein>
    <submittedName>
        <fullName evidence="2">Uncharacterized protein</fullName>
    </submittedName>
</protein>
<comment type="caution">
    <text evidence="2">The sequence shown here is derived from an EMBL/GenBank/DDBJ whole genome shotgun (WGS) entry which is preliminary data.</text>
</comment>
<name>A0AAW1N7B1_POPJA</name>
<feature type="compositionally biased region" description="Basic and acidic residues" evidence="1">
    <location>
        <begin position="55"/>
        <end position="64"/>
    </location>
</feature>
<feature type="region of interest" description="Disordered" evidence="1">
    <location>
        <begin position="44"/>
        <end position="66"/>
    </location>
</feature>
<gene>
    <name evidence="2" type="ORF">QE152_g936</name>
</gene>
<reference evidence="2 3" key="1">
    <citation type="journal article" date="2024" name="BMC Genomics">
        <title>De novo assembly and annotation of Popillia japonica's genome with initial clues to its potential as an invasive pest.</title>
        <authorList>
            <person name="Cucini C."/>
            <person name="Boschi S."/>
            <person name="Funari R."/>
            <person name="Cardaioli E."/>
            <person name="Iannotti N."/>
            <person name="Marturano G."/>
            <person name="Paoli F."/>
            <person name="Bruttini M."/>
            <person name="Carapelli A."/>
            <person name="Frati F."/>
            <person name="Nardi F."/>
        </authorList>
    </citation>
    <scope>NUCLEOTIDE SEQUENCE [LARGE SCALE GENOMIC DNA]</scope>
    <source>
        <strain evidence="2">DMR45628</strain>
    </source>
</reference>
<accession>A0AAW1N7B1</accession>
<sequence length="117" mass="13436">MFDMRVDLSLARVAMSVVTIANVRYPFLLTMEWVVKKRPCADAKSTENIETVENQEMRKPRDSSSMDVTLAPNEMLKVRSELADVKSILIELRDQMKEIIKSQQFLSAQYDEIKGGH</sequence>
<dbReference type="EMBL" id="JASPKY010000004">
    <property type="protein sequence ID" value="KAK9754915.1"/>
    <property type="molecule type" value="Genomic_DNA"/>
</dbReference>